<evidence type="ECO:0000313" key="5">
    <source>
        <dbReference type="Proteomes" id="UP000008066"/>
    </source>
</evidence>
<dbReference type="OrthoDB" id="534815at2759"/>
<dbReference type="InterPro" id="IPR046362">
    <property type="entry name" value="Zw10/DSL1_C_sf"/>
</dbReference>
<dbReference type="GO" id="GO:0006888">
    <property type="term" value="P:endoplasmic reticulum to Golgi vesicle-mediated transport"/>
    <property type="evidence" value="ECO:0007669"/>
    <property type="project" value="TreeGrafter"/>
</dbReference>
<keyword evidence="5" id="KW-1185">Reference proteome</keyword>
<dbReference type="STRING" id="759272.G0SGF9"/>
<accession>G0SGF9</accession>
<feature type="compositionally biased region" description="Basic and acidic residues" evidence="2">
    <location>
        <begin position="481"/>
        <end position="491"/>
    </location>
</feature>
<protein>
    <recommendedName>
        <fullName evidence="3">ZW10 C-terminal helical domain-containing protein</fullName>
    </recommendedName>
</protein>
<evidence type="ECO:0000313" key="4">
    <source>
        <dbReference type="EMBL" id="EGS17298.1"/>
    </source>
</evidence>
<dbReference type="AlphaFoldDB" id="G0SGF9"/>
<dbReference type="Gene3D" id="1.10.357.150">
    <property type="match status" value="1"/>
</dbReference>
<sequence>MAGPEAPAAQIAQAIVDFAVNGAFPEDRVSSLAIDSSTSPEAIKALADAKAKLQAEIRTINEETADDVKAWQENAQAVQDDILRSKALASEILKASEAPEVSGTIIHDAETKADFLIRELSYNAQVYEALKRIKTVNQTLDEVEKARDERRILDALLLLERSWKEMDAVPVSKSCRVLRLLDVRAFELKSDVHGVFDRVWDALIHVDIKQHRVSIFRALEGEAMNLEDAVVGLKAYKEVDQRMSRLCHDIDQAILHPRMDISRGQLPTVHVQEGTLQLQGVTDKSAKSLFTDLDRIFSFLVQSLPAELVETVSSTLIPETVQRITTVWLDSVVPSSLKDMDQFQSVIADTKDFCNRLKALGFTNLGPLQDWTESAPRVWLSKCREAALDAVRKKLANGLGESKRVEKLEKEVVSVQDGKQLVANGAVSEEDHEWSAWDDGGDAAEPRSSAEESASKPQEQGADDIVDAWGWGDDGAEEPTEEKPQESKESKGEEDDVVEAWGWGDETGNDDDEANQLQDQPPAAQTGQKTRELVLKELYSISSLPQQVLDLISSVVEDAAALTQETFANSHVASVAAGLFGVPTLVLAMFRAVAPYHYSSQVGGNMYLYNDANYLAEKLAEFAASWKKRDDISPNAQNMLRLDQDIKSLQNFASRAYTNELTLQKTVLRDLLGGEQNLLQQQPPGSFTNTTTASPTAVTAAVAHINTLAASWEPILARSVWQQAVGALADAAASKLVADVMDLTSISQDEAYRIAGLISEVEKIDELFLPSRMYGSSARKGGEEEVPLTAQFAPGSWLRLKYLSEVLQSNLRDVRFLWMEGELSLYFDAEEVVELIKASFEDNPRTREVLREIRANPRPRG</sequence>
<gene>
    <name evidence="4" type="ORF">CTHT_0066190</name>
</gene>
<dbReference type="OMA" id="REVQYSQ"/>
<dbReference type="GO" id="GO:0007094">
    <property type="term" value="P:mitotic spindle assembly checkpoint signaling"/>
    <property type="evidence" value="ECO:0007669"/>
    <property type="project" value="TreeGrafter"/>
</dbReference>
<feature type="compositionally biased region" description="Polar residues" evidence="2">
    <location>
        <begin position="515"/>
        <end position="528"/>
    </location>
</feature>
<evidence type="ECO:0000259" key="3">
    <source>
        <dbReference type="Pfam" id="PF22766"/>
    </source>
</evidence>
<dbReference type="InterPro" id="IPR055148">
    <property type="entry name" value="ZW10_C_2"/>
</dbReference>
<dbReference type="Proteomes" id="UP000008066">
    <property type="component" value="Unassembled WGS sequence"/>
</dbReference>
<evidence type="ECO:0000256" key="1">
    <source>
        <dbReference type="SAM" id="Coils"/>
    </source>
</evidence>
<feature type="coiled-coil region" evidence="1">
    <location>
        <begin position="43"/>
        <end position="81"/>
    </location>
</feature>
<dbReference type="EMBL" id="GL988047">
    <property type="protein sequence ID" value="EGS17298.1"/>
    <property type="molecule type" value="Genomic_DNA"/>
</dbReference>
<dbReference type="GeneID" id="18260657"/>
<keyword evidence="1" id="KW-0175">Coiled coil</keyword>
<dbReference type="GO" id="GO:1990423">
    <property type="term" value="C:RZZ complex"/>
    <property type="evidence" value="ECO:0007669"/>
    <property type="project" value="TreeGrafter"/>
</dbReference>
<dbReference type="KEGG" id="cthr:CTHT_0066190"/>
<feature type="compositionally biased region" description="Basic and acidic residues" evidence="2">
    <location>
        <begin position="444"/>
        <end position="454"/>
    </location>
</feature>
<dbReference type="HOGENOM" id="CLU_006571_0_0_1"/>
<organism evidence="5">
    <name type="scientific">Chaetomium thermophilum (strain DSM 1495 / CBS 144.50 / IMI 039719)</name>
    <name type="common">Thermochaetoides thermophila</name>
    <dbReference type="NCBI Taxonomy" id="759272"/>
    <lineage>
        <taxon>Eukaryota</taxon>
        <taxon>Fungi</taxon>
        <taxon>Dikarya</taxon>
        <taxon>Ascomycota</taxon>
        <taxon>Pezizomycotina</taxon>
        <taxon>Sordariomycetes</taxon>
        <taxon>Sordariomycetidae</taxon>
        <taxon>Sordariales</taxon>
        <taxon>Chaetomiaceae</taxon>
        <taxon>Thermochaetoides</taxon>
    </lineage>
</organism>
<feature type="domain" description="ZW10 C-terminal helical" evidence="3">
    <location>
        <begin position="697"/>
        <end position="852"/>
    </location>
</feature>
<dbReference type="RefSeq" id="XP_006696916.1">
    <property type="nucleotide sequence ID" value="XM_006696853.1"/>
</dbReference>
<dbReference type="PANTHER" id="PTHR12205">
    <property type="entry name" value="CENTROMERE/KINETOCHORE PROTEIN ZW10"/>
    <property type="match status" value="1"/>
</dbReference>
<feature type="region of interest" description="Disordered" evidence="2">
    <location>
        <begin position="423"/>
        <end position="528"/>
    </location>
</feature>
<dbReference type="PANTHER" id="PTHR12205:SF0">
    <property type="entry name" value="CENTROMERE_KINETOCHORE PROTEIN ZW10 HOMOLOG"/>
    <property type="match status" value="1"/>
</dbReference>
<dbReference type="eggNOG" id="KOG2163">
    <property type="taxonomic scope" value="Eukaryota"/>
</dbReference>
<evidence type="ECO:0000256" key="2">
    <source>
        <dbReference type="SAM" id="MobiDB-lite"/>
    </source>
</evidence>
<dbReference type="GO" id="GO:0005737">
    <property type="term" value="C:cytoplasm"/>
    <property type="evidence" value="ECO:0007669"/>
    <property type="project" value="GOC"/>
</dbReference>
<proteinExistence type="predicted"/>
<name>G0SGF9_CHATD</name>
<reference evidence="4 5" key="1">
    <citation type="journal article" date="2011" name="Cell">
        <title>Insight into structure and assembly of the nuclear pore complex by utilizing the genome of a eukaryotic thermophile.</title>
        <authorList>
            <person name="Amlacher S."/>
            <person name="Sarges P."/>
            <person name="Flemming D."/>
            <person name="van Noort V."/>
            <person name="Kunze R."/>
            <person name="Devos D.P."/>
            <person name="Arumugam M."/>
            <person name="Bork P."/>
            <person name="Hurt E."/>
        </authorList>
    </citation>
    <scope>NUCLEOTIDE SEQUENCE [LARGE SCALE GENOMIC DNA]</scope>
    <source>
        <strain evidence="5">DSM 1495 / CBS 144.50 / IMI 039719</strain>
    </source>
</reference>
<dbReference type="Pfam" id="PF22766">
    <property type="entry name" value="ZW10_C2"/>
    <property type="match status" value="1"/>
</dbReference>